<dbReference type="OrthoDB" id="3555837at2759"/>
<feature type="region of interest" description="Disordered" evidence="1">
    <location>
        <begin position="125"/>
        <end position="155"/>
    </location>
</feature>
<dbReference type="EMBL" id="KZ613473">
    <property type="protein sequence ID" value="PMD24184.1"/>
    <property type="molecule type" value="Genomic_DNA"/>
</dbReference>
<evidence type="ECO:0000256" key="1">
    <source>
        <dbReference type="SAM" id="MobiDB-lite"/>
    </source>
</evidence>
<name>A0A2J6QD47_9HELO</name>
<dbReference type="Gene3D" id="1.25.40.10">
    <property type="entry name" value="Tetratricopeptide repeat domain"/>
    <property type="match status" value="2"/>
</dbReference>
<dbReference type="InterPro" id="IPR053137">
    <property type="entry name" value="NLR-like"/>
</dbReference>
<feature type="compositionally biased region" description="Low complexity" evidence="1">
    <location>
        <begin position="131"/>
        <end position="144"/>
    </location>
</feature>
<dbReference type="Proteomes" id="UP000235672">
    <property type="component" value="Unassembled WGS sequence"/>
</dbReference>
<dbReference type="InterPro" id="IPR011990">
    <property type="entry name" value="TPR-like_helical_dom_sf"/>
</dbReference>
<dbReference type="Pfam" id="PF14420">
    <property type="entry name" value="Clr5"/>
    <property type="match status" value="1"/>
</dbReference>
<dbReference type="PANTHER" id="PTHR46082:SF6">
    <property type="entry name" value="AAA+ ATPASE DOMAIN-CONTAINING PROTEIN-RELATED"/>
    <property type="match status" value="1"/>
</dbReference>
<protein>
    <submittedName>
        <fullName evidence="3">TPR-like protein</fullName>
    </submittedName>
</protein>
<reference evidence="3 4" key="1">
    <citation type="submission" date="2016-05" db="EMBL/GenBank/DDBJ databases">
        <title>A degradative enzymes factory behind the ericoid mycorrhizal symbiosis.</title>
        <authorList>
            <consortium name="DOE Joint Genome Institute"/>
            <person name="Martino E."/>
            <person name="Morin E."/>
            <person name="Grelet G."/>
            <person name="Kuo A."/>
            <person name="Kohler A."/>
            <person name="Daghino S."/>
            <person name="Barry K."/>
            <person name="Choi C."/>
            <person name="Cichocki N."/>
            <person name="Clum A."/>
            <person name="Copeland A."/>
            <person name="Hainaut M."/>
            <person name="Haridas S."/>
            <person name="Labutti K."/>
            <person name="Lindquist E."/>
            <person name="Lipzen A."/>
            <person name="Khouja H.-R."/>
            <person name="Murat C."/>
            <person name="Ohm R."/>
            <person name="Olson A."/>
            <person name="Spatafora J."/>
            <person name="Veneault-Fourrey C."/>
            <person name="Henrissat B."/>
            <person name="Grigoriev I."/>
            <person name="Martin F."/>
            <person name="Perotto S."/>
        </authorList>
    </citation>
    <scope>NUCLEOTIDE SEQUENCE [LARGE SCALE GENOMIC DNA]</scope>
    <source>
        <strain evidence="3 4">UAMH 7357</strain>
    </source>
</reference>
<dbReference type="PANTHER" id="PTHR46082">
    <property type="entry name" value="ATP/GTP-BINDING PROTEIN-RELATED"/>
    <property type="match status" value="1"/>
</dbReference>
<organism evidence="3 4">
    <name type="scientific">Hyaloscypha hepaticicola</name>
    <dbReference type="NCBI Taxonomy" id="2082293"/>
    <lineage>
        <taxon>Eukaryota</taxon>
        <taxon>Fungi</taxon>
        <taxon>Dikarya</taxon>
        <taxon>Ascomycota</taxon>
        <taxon>Pezizomycotina</taxon>
        <taxon>Leotiomycetes</taxon>
        <taxon>Helotiales</taxon>
        <taxon>Hyaloscyphaceae</taxon>
        <taxon>Hyaloscypha</taxon>
    </lineage>
</organism>
<evidence type="ECO:0000313" key="4">
    <source>
        <dbReference type="Proteomes" id="UP000235672"/>
    </source>
</evidence>
<sequence>MDHLEAPASSMLSPPQHNETIRYSKEEWEQHRPLIEGMYPLKGMGLKAIIACLKEERGFVANERQLKRKIKDWKLGKNVKSDEMNVIVRKIQQRAAIGKNTAFRVRGQPVDPSKIERWQNRYGEVDLKGIPPSSSSRSTPSDISYNTDHDLRSPSPYGRNILANGIDHKTAGNPLPPLTSPLPDIGHTSSLIVFGEDALSNEGGAELFDGRSPSPFTAPPSPAPTLRKIATVSSNLPRDSQITVTGESLIVGDGVALAMFRLPQTIPKKRYRQTEELELTQRLDDFRSQYGISHPATIDTASRLAVVLSQQGRFRAAELLFNQCANYLDTNFGENDPRTIRAFTNLAFCYVQQDRLSKAEKLFGMVYSKASQIFHSSDLTFLAIKAQFGHFKSQLSDYVAAEQTYREVLAIGSQSLPPNNSLMRTCMRNLATTLMSQGQLSEAEKLLSDVMEICVLCENVIPEILLDRAIFAEICRLQGRHHLAEQVLREVRETQILTLGRGHDHTLATTRALVETLKDLGRLIEGEELLRDATRISTKILGEKHWQTLDMDASLADLLCEQEKYVEAENIAMQVFRRCEDVYAPKHGIRRLAAMVLSRSYHAQGRLEEALEATKMASESNARMRGPNYAVIQECERRFKDINREMNQLRKPGDEDYQRMNSPQRGLTEVRGHVDSDLDLLSNDEVSNFPNSWP</sequence>
<evidence type="ECO:0000313" key="3">
    <source>
        <dbReference type="EMBL" id="PMD24184.1"/>
    </source>
</evidence>
<gene>
    <name evidence="3" type="ORF">NA56DRAFT_746345</name>
</gene>
<dbReference type="InterPro" id="IPR019734">
    <property type="entry name" value="TPR_rpt"/>
</dbReference>
<dbReference type="AlphaFoldDB" id="A0A2J6QD47"/>
<dbReference type="Pfam" id="PF13424">
    <property type="entry name" value="TPR_12"/>
    <property type="match status" value="1"/>
</dbReference>
<dbReference type="InterPro" id="IPR025676">
    <property type="entry name" value="Clr5_dom"/>
</dbReference>
<dbReference type="Pfam" id="PF13374">
    <property type="entry name" value="TPR_10"/>
    <property type="match status" value="2"/>
</dbReference>
<accession>A0A2J6QD47</accession>
<keyword evidence="4" id="KW-1185">Reference proteome</keyword>
<feature type="domain" description="Clr5" evidence="2">
    <location>
        <begin position="24"/>
        <end position="77"/>
    </location>
</feature>
<dbReference type="STRING" id="1745343.A0A2J6QD47"/>
<proteinExistence type="predicted"/>
<evidence type="ECO:0000259" key="2">
    <source>
        <dbReference type="Pfam" id="PF14420"/>
    </source>
</evidence>
<dbReference type="SUPFAM" id="SSF48452">
    <property type="entry name" value="TPR-like"/>
    <property type="match status" value="2"/>
</dbReference>
<dbReference type="SMART" id="SM00028">
    <property type="entry name" value="TPR"/>
    <property type="match status" value="5"/>
</dbReference>